<proteinExistence type="predicted"/>
<reference evidence="1" key="2">
    <citation type="journal article" date="2021" name="Microbiome">
        <title>Successional dynamics and alternative stable states in a saline activated sludge microbial community over 9 years.</title>
        <authorList>
            <person name="Wang Y."/>
            <person name="Ye J."/>
            <person name="Ju F."/>
            <person name="Liu L."/>
            <person name="Boyd J.A."/>
            <person name="Deng Y."/>
            <person name="Parks D.H."/>
            <person name="Jiang X."/>
            <person name="Yin X."/>
            <person name="Woodcroft B.J."/>
            <person name="Tyson G.W."/>
            <person name="Hugenholtz P."/>
            <person name="Polz M.F."/>
            <person name="Zhang T."/>
        </authorList>
    </citation>
    <scope>NUCLEOTIDE SEQUENCE</scope>
    <source>
        <strain evidence="1">HKST-UBA01</strain>
    </source>
</reference>
<organism evidence="1 2">
    <name type="scientific">Eiseniibacteriota bacterium</name>
    <dbReference type="NCBI Taxonomy" id="2212470"/>
    <lineage>
        <taxon>Bacteria</taxon>
        <taxon>Candidatus Eiseniibacteriota</taxon>
    </lineage>
</organism>
<dbReference type="EMBL" id="JAGQHR010000078">
    <property type="protein sequence ID" value="MCA9726870.1"/>
    <property type="molecule type" value="Genomic_DNA"/>
</dbReference>
<reference evidence="1" key="1">
    <citation type="submission" date="2020-04" db="EMBL/GenBank/DDBJ databases">
        <authorList>
            <person name="Zhang T."/>
        </authorList>
    </citation>
    <scope>NUCLEOTIDE SEQUENCE</scope>
    <source>
        <strain evidence="1">HKST-UBA01</strain>
    </source>
</reference>
<comment type="caution">
    <text evidence="1">The sequence shown here is derived from an EMBL/GenBank/DDBJ whole genome shotgun (WGS) entry which is preliminary data.</text>
</comment>
<gene>
    <name evidence="1" type="ORF">KC729_04245</name>
</gene>
<name>A0A956LW99_UNCEI</name>
<dbReference type="Proteomes" id="UP000697710">
    <property type="component" value="Unassembled WGS sequence"/>
</dbReference>
<dbReference type="AlphaFoldDB" id="A0A956LW99"/>
<accession>A0A956LW99</accession>
<evidence type="ECO:0000313" key="2">
    <source>
        <dbReference type="Proteomes" id="UP000697710"/>
    </source>
</evidence>
<protein>
    <submittedName>
        <fullName evidence="1">Uncharacterized protein</fullName>
    </submittedName>
</protein>
<sequence>MSDVESEVDLTPEQAAEVQAALEEWRQLAAASDVMEDVLLEDSPAVTFLGRVANQLSAQQMEHLRRLVGEAVAARAGGLVADPTDRGPTFHGGIRGLFKDLDLTEEQVIAIRDALEQSRETVQDLCAQYRAGEITEDELREGRAQARADLAAAINAVLTEDQQAQLEQNKLDILVRRLNALLLRYDVRIGHRVDRLDILLDLSDAQAAAITDILMSEKTDLESLRDAVAAGNLSSAEAWDSFRALQIETNEAVRGELTEDQLTILDELRQMHEPCVMGVEL</sequence>
<evidence type="ECO:0000313" key="1">
    <source>
        <dbReference type="EMBL" id="MCA9726870.1"/>
    </source>
</evidence>